<evidence type="ECO:0000256" key="2">
    <source>
        <dbReference type="ARBA" id="ARBA00022692"/>
    </source>
</evidence>
<evidence type="ECO:0000256" key="3">
    <source>
        <dbReference type="ARBA" id="ARBA00022989"/>
    </source>
</evidence>
<evidence type="ECO:0000313" key="13">
    <source>
        <dbReference type="WBParaSite" id="nRc.2.0.1.t29071-RA"/>
    </source>
</evidence>
<proteinExistence type="inferred from homology"/>
<comment type="similarity">
    <text evidence="8">Belongs to the G-protein coupled receptor 1 family.</text>
</comment>
<evidence type="ECO:0000256" key="9">
    <source>
        <dbReference type="SAM" id="MobiDB-lite"/>
    </source>
</evidence>
<evidence type="ECO:0000256" key="7">
    <source>
        <dbReference type="ARBA" id="ARBA00023224"/>
    </source>
</evidence>
<feature type="transmembrane region" description="Helical" evidence="10">
    <location>
        <begin position="261"/>
        <end position="279"/>
    </location>
</feature>
<feature type="transmembrane region" description="Helical" evidence="10">
    <location>
        <begin position="377"/>
        <end position="396"/>
    </location>
</feature>
<feature type="region of interest" description="Disordered" evidence="9">
    <location>
        <begin position="695"/>
        <end position="723"/>
    </location>
</feature>
<feature type="transmembrane region" description="Helical" evidence="10">
    <location>
        <begin position="634"/>
        <end position="656"/>
    </location>
</feature>
<evidence type="ECO:0000256" key="5">
    <source>
        <dbReference type="ARBA" id="ARBA00023136"/>
    </source>
</evidence>
<protein>
    <submittedName>
        <fullName evidence="13">G-protein coupled receptors family 1 profile domain-containing protein</fullName>
    </submittedName>
</protein>
<dbReference type="GO" id="GO:0005886">
    <property type="term" value="C:plasma membrane"/>
    <property type="evidence" value="ECO:0007669"/>
    <property type="project" value="TreeGrafter"/>
</dbReference>
<feature type="transmembrane region" description="Helical" evidence="10">
    <location>
        <begin position="569"/>
        <end position="587"/>
    </location>
</feature>
<dbReference type="WBParaSite" id="nRc.2.0.1.t29071-RA">
    <property type="protein sequence ID" value="nRc.2.0.1.t29071-RA"/>
    <property type="gene ID" value="nRc.2.0.1.g29071"/>
</dbReference>
<evidence type="ECO:0000256" key="1">
    <source>
        <dbReference type="ARBA" id="ARBA00004141"/>
    </source>
</evidence>
<dbReference type="InterPro" id="IPR017452">
    <property type="entry name" value="GPCR_Rhodpsn_7TM"/>
</dbReference>
<dbReference type="PRINTS" id="PR00237">
    <property type="entry name" value="GPCRRHODOPSN"/>
</dbReference>
<accession>A0A915JS53</accession>
<keyword evidence="5 10" id="KW-0472">Membrane</keyword>
<evidence type="ECO:0000256" key="10">
    <source>
        <dbReference type="SAM" id="Phobius"/>
    </source>
</evidence>
<evidence type="ECO:0000256" key="6">
    <source>
        <dbReference type="ARBA" id="ARBA00023170"/>
    </source>
</evidence>
<feature type="transmembrane region" description="Helical" evidence="10">
    <location>
        <begin position="478"/>
        <end position="496"/>
    </location>
</feature>
<evidence type="ECO:0000256" key="8">
    <source>
        <dbReference type="RuleBase" id="RU000688"/>
    </source>
</evidence>
<feature type="domain" description="G-protein coupled receptors family 1 profile" evidence="11">
    <location>
        <begin position="270"/>
        <end position="393"/>
    </location>
</feature>
<dbReference type="PANTHER" id="PTHR24243:SF233">
    <property type="entry name" value="THYROTROPIN-RELEASING HORMONE RECEPTOR"/>
    <property type="match status" value="1"/>
</dbReference>
<reference evidence="13" key="1">
    <citation type="submission" date="2022-11" db="UniProtKB">
        <authorList>
            <consortium name="WormBaseParasite"/>
        </authorList>
    </citation>
    <scope>IDENTIFICATION</scope>
</reference>
<feature type="compositionally biased region" description="Polar residues" evidence="9">
    <location>
        <begin position="703"/>
        <end position="717"/>
    </location>
</feature>
<feature type="transmembrane region" description="Helical" evidence="10">
    <location>
        <begin position="330"/>
        <end position="356"/>
    </location>
</feature>
<keyword evidence="6 8" id="KW-0675">Receptor</keyword>
<dbReference type="Gene3D" id="1.20.1070.10">
    <property type="entry name" value="Rhodopsin 7-helix transmembrane proteins"/>
    <property type="match status" value="1"/>
</dbReference>
<dbReference type="PANTHER" id="PTHR24243">
    <property type="entry name" value="G-PROTEIN COUPLED RECEPTOR"/>
    <property type="match status" value="1"/>
</dbReference>
<keyword evidence="7 8" id="KW-0807">Transducer</keyword>
<keyword evidence="3 10" id="KW-1133">Transmembrane helix</keyword>
<dbReference type="PROSITE" id="PS00237">
    <property type="entry name" value="G_PROTEIN_RECEP_F1_1"/>
    <property type="match status" value="1"/>
</dbReference>
<evidence type="ECO:0000259" key="11">
    <source>
        <dbReference type="PROSITE" id="PS50262"/>
    </source>
</evidence>
<dbReference type="SUPFAM" id="SSF81321">
    <property type="entry name" value="Family A G protein-coupled receptor-like"/>
    <property type="match status" value="1"/>
</dbReference>
<dbReference type="InterPro" id="IPR000276">
    <property type="entry name" value="GPCR_Rhodpsn"/>
</dbReference>
<dbReference type="AlphaFoldDB" id="A0A915JS53"/>
<sequence length="788" mass="88754">IVTAFIPRKSQNSHTYGSFILAFFGGTERNAIDTTLPNEGEIFVPFSSVGGYRWSFSRKLHLSFLIGSGFSGRKFEAVGDRFRSVPSKKATTSYDEVSCITRDNLHNQPNHGPAEIIVVQVFMPYLRLIFKTDAKLSIRDIYFETYNNFYESGQFLTFIDHNNTNVIHEPNLTTGSYSSNFEPSSVDHYVYAHEKLLHKMALNYSRRFNRLWASDNWTSKMFLLENEEESKSFSDAIVSHEYSNFEDNIEAVKSATDVVDLILLILGVFGNILALITMFKSRASMSTPSFVYHKALVSANLLYCCNYLLMKFVDTSSNFTVGSKYTTYVLAYYATILNRVITSSCGYVTMYMALAISFDRFVAIWCFKTYPMFNRPSVARFLLIVSLILAVGFHSWSPWFERTIVVLKGRITDGDGTGGVPTDKKTFAEAEFTTTVGLGSPNKSNGSEVTLYASRYYTTPLLSRLINAKDYYNMVLRVLYPLLLTVLTTMVISGFVSRRKRLRHNLSGASFLNVRQRRASSRNSAVNSFVGDAPKLSKQSKFSADVSAGASSSTTAAVRNLASADRRDAYLYYLMVSVVILVCLHVLPREAKRVLDLVYPAEHMLNCMANKNGHLALKERLNCFYIWAYGHQMAIYALNTLTTMDRSLVFYLYFALNHSFRRSVKRVFLCRNDKPRRKKTSGYVTLAQIDGIKLQQEERPVTPRQQSLKPSTANNAAPRNRNYDATGHSVAGIWRRFDDTLTPSTLVATGTTTFFVNGMATECLRAPPASLLDAADGEMIVELPVSST</sequence>
<evidence type="ECO:0000256" key="4">
    <source>
        <dbReference type="ARBA" id="ARBA00023040"/>
    </source>
</evidence>
<dbReference type="Proteomes" id="UP000887565">
    <property type="component" value="Unplaced"/>
</dbReference>
<keyword evidence="12" id="KW-1185">Reference proteome</keyword>
<dbReference type="GO" id="GO:0004930">
    <property type="term" value="F:G protein-coupled receptor activity"/>
    <property type="evidence" value="ECO:0007669"/>
    <property type="project" value="UniProtKB-KW"/>
</dbReference>
<keyword evidence="4 8" id="KW-0297">G-protein coupled receptor</keyword>
<name>A0A915JS53_ROMCU</name>
<keyword evidence="2 8" id="KW-0812">Transmembrane</keyword>
<organism evidence="12 13">
    <name type="scientific">Romanomermis culicivorax</name>
    <name type="common">Nematode worm</name>
    <dbReference type="NCBI Taxonomy" id="13658"/>
    <lineage>
        <taxon>Eukaryota</taxon>
        <taxon>Metazoa</taxon>
        <taxon>Ecdysozoa</taxon>
        <taxon>Nematoda</taxon>
        <taxon>Enoplea</taxon>
        <taxon>Dorylaimia</taxon>
        <taxon>Mermithida</taxon>
        <taxon>Mermithoidea</taxon>
        <taxon>Mermithidae</taxon>
        <taxon>Romanomermis</taxon>
    </lineage>
</organism>
<evidence type="ECO:0000313" key="12">
    <source>
        <dbReference type="Proteomes" id="UP000887565"/>
    </source>
</evidence>
<dbReference type="PROSITE" id="PS50262">
    <property type="entry name" value="G_PROTEIN_RECEP_F1_2"/>
    <property type="match status" value="1"/>
</dbReference>
<comment type="subcellular location">
    <subcellularLocation>
        <location evidence="1">Membrane</location>
        <topology evidence="1">Multi-pass membrane protein</topology>
    </subcellularLocation>
</comment>